<dbReference type="Proteomes" id="UP000807785">
    <property type="component" value="Unassembled WGS sequence"/>
</dbReference>
<dbReference type="EMBL" id="JADJEV010000003">
    <property type="protein sequence ID" value="MBK6972481.1"/>
    <property type="molecule type" value="Genomic_DNA"/>
</dbReference>
<evidence type="ECO:0000313" key="2">
    <source>
        <dbReference type="Proteomes" id="UP000807785"/>
    </source>
</evidence>
<reference evidence="1" key="1">
    <citation type="submission" date="2020-10" db="EMBL/GenBank/DDBJ databases">
        <title>Connecting structure to function with the recovery of over 1000 high-quality activated sludge metagenome-assembled genomes encoding full-length rRNA genes using long-read sequencing.</title>
        <authorList>
            <person name="Singleton C.M."/>
            <person name="Petriglieri F."/>
            <person name="Kristensen J.M."/>
            <person name="Kirkegaard R.H."/>
            <person name="Michaelsen T.Y."/>
            <person name="Andersen M.H."/>
            <person name="Karst S.M."/>
            <person name="Dueholm M.S."/>
            <person name="Nielsen P.H."/>
            <person name="Albertsen M."/>
        </authorList>
    </citation>
    <scope>NUCLEOTIDE SEQUENCE</scope>
    <source>
        <strain evidence="1">Bjer_18-Q3-R1-45_BAT3C.347</strain>
    </source>
</reference>
<sequence length="66" mass="7327">MFVKFVKHAADVDAMRRLVAPPTGTSRKMAGFSTALGMRIGPRSVTAGRKAMRMAWTRYLQVQRSA</sequence>
<proteinExistence type="predicted"/>
<organism evidence="1 2">
    <name type="scientific">Candidatus Methylophosphatis roskildensis</name>
    <dbReference type="NCBI Taxonomy" id="2899263"/>
    <lineage>
        <taxon>Bacteria</taxon>
        <taxon>Pseudomonadati</taxon>
        <taxon>Pseudomonadota</taxon>
        <taxon>Betaproteobacteria</taxon>
        <taxon>Nitrosomonadales</taxon>
        <taxon>Sterolibacteriaceae</taxon>
        <taxon>Candidatus Methylophosphatis</taxon>
    </lineage>
</organism>
<evidence type="ECO:0000313" key="1">
    <source>
        <dbReference type="EMBL" id="MBK6972481.1"/>
    </source>
</evidence>
<protein>
    <submittedName>
        <fullName evidence="1">Uncharacterized protein</fullName>
    </submittedName>
</protein>
<name>A0A9D7DX70_9PROT</name>
<comment type="caution">
    <text evidence="1">The sequence shown here is derived from an EMBL/GenBank/DDBJ whole genome shotgun (WGS) entry which is preliminary data.</text>
</comment>
<gene>
    <name evidence="1" type="ORF">IPH26_05860</name>
</gene>
<dbReference type="AlphaFoldDB" id="A0A9D7DX70"/>
<accession>A0A9D7DX70</accession>